<dbReference type="Proteomes" id="UP000245627">
    <property type="component" value="Unassembled WGS sequence"/>
</dbReference>
<reference evidence="1 2" key="1">
    <citation type="submission" date="2018-04" db="EMBL/GenBank/DDBJ databases">
        <title>Sphingobacterium cortibacter sp. nov.</title>
        <authorList>
            <person name="Li Y."/>
        </authorList>
    </citation>
    <scope>NUCLEOTIDE SEQUENCE [LARGE SCALE GENOMIC DNA]</scope>
    <source>
        <strain evidence="1 2">2c-3</strain>
    </source>
</reference>
<name>A0A2T8HNI0_9SPHI</name>
<dbReference type="RefSeq" id="WP_116774836.1">
    <property type="nucleotide sequence ID" value="NZ_QDKG01000001.1"/>
</dbReference>
<gene>
    <name evidence="1" type="ORF">DC487_05140</name>
</gene>
<dbReference type="EMBL" id="QDKG01000001">
    <property type="protein sequence ID" value="PVH26981.1"/>
    <property type="molecule type" value="Genomic_DNA"/>
</dbReference>
<evidence type="ECO:0000313" key="2">
    <source>
        <dbReference type="Proteomes" id="UP000245627"/>
    </source>
</evidence>
<dbReference type="AlphaFoldDB" id="A0A2T8HNI0"/>
<sequence length="107" mass="11932">MQSKENLTKQATPEANGVALPHADLLADLDPQEIQMVVADYHSDKHTKICPECEVEVSPDNLIYITDEIATWGEPEYGHTECPQCGSEISPSDLEKPSFDYWLKLTA</sequence>
<evidence type="ECO:0000313" key="1">
    <source>
        <dbReference type="EMBL" id="PVH26981.1"/>
    </source>
</evidence>
<proteinExistence type="predicted"/>
<keyword evidence="2" id="KW-1185">Reference proteome</keyword>
<comment type="caution">
    <text evidence="1">The sequence shown here is derived from an EMBL/GenBank/DDBJ whole genome shotgun (WGS) entry which is preliminary data.</text>
</comment>
<protein>
    <submittedName>
        <fullName evidence="1">Uncharacterized protein</fullName>
    </submittedName>
</protein>
<organism evidence="1 2">
    <name type="scientific">Sphingobacterium corticibacter</name>
    <dbReference type="NCBI Taxonomy" id="2171749"/>
    <lineage>
        <taxon>Bacteria</taxon>
        <taxon>Pseudomonadati</taxon>
        <taxon>Bacteroidota</taxon>
        <taxon>Sphingobacteriia</taxon>
        <taxon>Sphingobacteriales</taxon>
        <taxon>Sphingobacteriaceae</taxon>
        <taxon>Sphingobacterium</taxon>
    </lineage>
</organism>
<accession>A0A2T8HNI0</accession>